<dbReference type="SUPFAM" id="SSF103088">
    <property type="entry name" value="OmpA-like"/>
    <property type="match status" value="1"/>
</dbReference>
<dbReference type="Gene3D" id="1.20.1600.10">
    <property type="entry name" value="Outer membrane efflux proteins (OEP)"/>
    <property type="match status" value="1"/>
</dbReference>
<keyword evidence="9" id="KW-1185">Reference proteome</keyword>
<keyword evidence="5" id="KW-0812">Transmembrane</keyword>
<evidence type="ECO:0000256" key="2">
    <source>
        <dbReference type="ARBA" id="ARBA00007613"/>
    </source>
</evidence>
<dbReference type="EMBL" id="JAXAFO010000043">
    <property type="protein sequence ID" value="MDX6851206.1"/>
    <property type="molecule type" value="Genomic_DNA"/>
</dbReference>
<evidence type="ECO:0000256" key="3">
    <source>
        <dbReference type="ARBA" id="ARBA00022448"/>
    </source>
</evidence>
<comment type="similarity">
    <text evidence="2">Belongs to the outer membrane factor (OMF) (TC 1.B.17) family.</text>
</comment>
<dbReference type="NCBIfam" id="TIGR01844">
    <property type="entry name" value="type_I_sec_TolC"/>
    <property type="match status" value="1"/>
</dbReference>
<organism evidence="8 9">
    <name type="scientific">Gilvimarinus gilvus</name>
    <dbReference type="NCBI Taxonomy" id="3058038"/>
    <lineage>
        <taxon>Bacteria</taxon>
        <taxon>Pseudomonadati</taxon>
        <taxon>Pseudomonadota</taxon>
        <taxon>Gammaproteobacteria</taxon>
        <taxon>Cellvibrionales</taxon>
        <taxon>Cellvibrionaceae</taxon>
        <taxon>Gilvimarinus</taxon>
    </lineage>
</organism>
<dbReference type="InterPro" id="IPR036737">
    <property type="entry name" value="OmpA-like_sf"/>
</dbReference>
<keyword evidence="4" id="KW-1134">Transmembrane beta strand</keyword>
<keyword evidence="6" id="KW-0472">Membrane</keyword>
<evidence type="ECO:0000313" key="8">
    <source>
        <dbReference type="EMBL" id="MDX6851206.1"/>
    </source>
</evidence>
<reference evidence="8 9" key="1">
    <citation type="submission" date="2023-11" db="EMBL/GenBank/DDBJ databases">
        <title>Gilvimarinus fulvus sp. nov., isolated from the surface of Kelp.</title>
        <authorList>
            <person name="Sun Y.Y."/>
            <person name="Gong Y."/>
            <person name="Du Z.J."/>
        </authorList>
    </citation>
    <scope>NUCLEOTIDE SEQUENCE [LARGE SCALE GENOMIC DNA]</scope>
    <source>
        <strain evidence="8 9">SDUM040013</strain>
    </source>
</reference>
<evidence type="ECO:0000256" key="7">
    <source>
        <dbReference type="ARBA" id="ARBA00023237"/>
    </source>
</evidence>
<evidence type="ECO:0000256" key="4">
    <source>
        <dbReference type="ARBA" id="ARBA00022452"/>
    </source>
</evidence>
<dbReference type="SUPFAM" id="SSF56954">
    <property type="entry name" value="Outer membrane efflux proteins (OEP)"/>
    <property type="match status" value="1"/>
</dbReference>
<accession>A0ABU4S224</accession>
<keyword evidence="7" id="KW-0998">Cell outer membrane</keyword>
<dbReference type="InterPro" id="IPR003423">
    <property type="entry name" value="OMP_efflux"/>
</dbReference>
<keyword evidence="3" id="KW-0813">Transport</keyword>
<dbReference type="InterPro" id="IPR051906">
    <property type="entry name" value="TolC-like"/>
</dbReference>
<sequence>MSKYLLRPLRQARTIGAALTLISVTTVAQTQTSRDAVLGALESNPEVKSAMHTFEAADYEMRGAKGGYFPSLDISAGTGKARRDYDERDDYTTNRAEIALTQLLFDGFRVSGEVGRLDEARQVRYLELRDTLDGIALESFAVAEDLVRFRELLDLARTNYQEHLEVQAQIKERVDQGVGRRADLDQVEGRVALAESNLLTEASNLHDVTAKYLRLVGQLPPAELQPVSLLDEQVPDTVNQLLEMAYRGNPGFHAAIKNIASAQAGVKTQRSNYYPTVELRARYGTQQNLGVFDERFDPDDFGDEGSVELAFTYNLFNGGSDRAAVRQSLAEVDTAMSQRDQACVNLRQDTQIAYNDINQLTEQLVSLQAHRDASNRVRAAYAEQFQIGQRTLLDVLDAENEYFESSRALINANHDLNLAYARVLDASGQLIPTLNIVGEELPALESIDEDMAEISVEPASACPVVSPTAYGRTELISDVFNIEMDDMFDEQSTVLSANAMSRLDRLIAQFGKNGTVAEVLVSARMTSDKAGLNETIAQARVKAVRNYLVFNGLELASVVDSPIDSNSPVQPATDRVQITVRHLGG</sequence>
<dbReference type="Pfam" id="PF02321">
    <property type="entry name" value="OEP"/>
    <property type="match status" value="2"/>
</dbReference>
<evidence type="ECO:0000256" key="6">
    <source>
        <dbReference type="ARBA" id="ARBA00023136"/>
    </source>
</evidence>
<comment type="subcellular location">
    <subcellularLocation>
        <location evidence="1">Cell outer membrane</location>
    </subcellularLocation>
</comment>
<dbReference type="PANTHER" id="PTHR30026:SF22">
    <property type="entry name" value="OUTER MEMBRANE EFFLUX PROTEIN"/>
    <property type="match status" value="1"/>
</dbReference>
<evidence type="ECO:0000256" key="1">
    <source>
        <dbReference type="ARBA" id="ARBA00004442"/>
    </source>
</evidence>
<evidence type="ECO:0000313" key="9">
    <source>
        <dbReference type="Proteomes" id="UP001273505"/>
    </source>
</evidence>
<gene>
    <name evidence="8" type="ORF">SCD92_17650</name>
</gene>
<proteinExistence type="inferred from homology"/>
<dbReference type="Proteomes" id="UP001273505">
    <property type="component" value="Unassembled WGS sequence"/>
</dbReference>
<dbReference type="PANTHER" id="PTHR30026">
    <property type="entry name" value="OUTER MEMBRANE PROTEIN TOLC"/>
    <property type="match status" value="1"/>
</dbReference>
<dbReference type="InterPro" id="IPR010130">
    <property type="entry name" value="T1SS_OMP_TolC"/>
</dbReference>
<name>A0ABU4S224_9GAMM</name>
<protein>
    <submittedName>
        <fullName evidence="8">TolC family outer membrane protein</fullName>
    </submittedName>
</protein>
<comment type="caution">
    <text evidence="8">The sequence shown here is derived from an EMBL/GenBank/DDBJ whole genome shotgun (WGS) entry which is preliminary data.</text>
</comment>
<evidence type="ECO:0000256" key="5">
    <source>
        <dbReference type="ARBA" id="ARBA00022692"/>
    </source>
</evidence>
<dbReference type="RefSeq" id="WP_302720579.1">
    <property type="nucleotide sequence ID" value="NZ_JAULRU010000126.1"/>
</dbReference>
<dbReference type="Gene3D" id="3.30.1330.60">
    <property type="entry name" value="OmpA-like domain"/>
    <property type="match status" value="1"/>
</dbReference>